<dbReference type="EMBL" id="PFTV01000029">
    <property type="protein sequence ID" value="PJB57821.1"/>
    <property type="molecule type" value="Genomic_DNA"/>
</dbReference>
<accession>A0A2M8CFJ6</accession>
<accession>A0A2M7K9U1</accession>
<evidence type="ECO:0000313" key="5">
    <source>
        <dbReference type="EMBL" id="PJB57821.1"/>
    </source>
</evidence>
<evidence type="ECO:0000313" key="2">
    <source>
        <dbReference type="EMBL" id="OIP71738.1"/>
    </source>
</evidence>
<comment type="caution">
    <text evidence="2">The sequence shown here is derived from an EMBL/GenBank/DDBJ whole genome shotgun (WGS) entry which is preliminary data.</text>
</comment>
<dbReference type="Proteomes" id="UP000231493">
    <property type="component" value="Unassembled WGS sequence"/>
</dbReference>
<gene>
    <name evidence="2" type="ORF">AUK42_03200</name>
    <name evidence="5" type="ORF">CO097_01145</name>
    <name evidence="4" type="ORF">COZ07_04440</name>
    <name evidence="3" type="ORF">COZ58_02165</name>
</gene>
<dbReference type="InterPro" id="IPR002686">
    <property type="entry name" value="Transposase_17"/>
</dbReference>
<dbReference type="GO" id="GO:0006313">
    <property type="term" value="P:DNA transposition"/>
    <property type="evidence" value="ECO:0007669"/>
    <property type="project" value="InterPro"/>
</dbReference>
<name>A0A1J5GQ91_9BACT</name>
<dbReference type="EMBL" id="PFKO01000163">
    <property type="protein sequence ID" value="PIY32803.1"/>
    <property type="molecule type" value="Genomic_DNA"/>
</dbReference>
<dbReference type="GO" id="GO:0043565">
    <property type="term" value="F:sequence-specific DNA binding"/>
    <property type="evidence" value="ECO:0007669"/>
    <property type="project" value="TreeGrafter"/>
</dbReference>
<evidence type="ECO:0000259" key="1">
    <source>
        <dbReference type="SMART" id="SM01321"/>
    </source>
</evidence>
<feature type="domain" description="Transposase IS200-like" evidence="1">
    <location>
        <begin position="29"/>
        <end position="181"/>
    </location>
</feature>
<dbReference type="SMART" id="SM01321">
    <property type="entry name" value="Y1_Tnp"/>
    <property type="match status" value="1"/>
</dbReference>
<dbReference type="SUPFAM" id="SSF143422">
    <property type="entry name" value="Transposase IS200-like"/>
    <property type="match status" value="1"/>
</dbReference>
<evidence type="ECO:0000313" key="6">
    <source>
        <dbReference type="Proteomes" id="UP000182763"/>
    </source>
</evidence>
<dbReference type="RefSeq" id="WP_406607393.1">
    <property type="nucleotide sequence ID" value="NZ_PFKO01000163.1"/>
</dbReference>
<reference evidence="2 6" key="1">
    <citation type="journal article" date="2016" name="Environ. Microbiol.">
        <title>Genomic resolution of a cold subsurface aquifer community provides metabolic insights for novel microbes adapted to high CO concentrations.</title>
        <authorList>
            <person name="Probst A.J."/>
            <person name="Castelle C.J."/>
            <person name="Singh A."/>
            <person name="Brown C.T."/>
            <person name="Anantharaman K."/>
            <person name="Sharon I."/>
            <person name="Hug L.A."/>
            <person name="Burstein D."/>
            <person name="Emerson J.B."/>
            <person name="Thomas B.C."/>
            <person name="Banfield J.F."/>
        </authorList>
    </citation>
    <scope>NUCLEOTIDE SEQUENCE [LARGE SCALE GENOMIC DNA]</scope>
    <source>
        <strain evidence="2">CG2_30_33_13</strain>
    </source>
</reference>
<organism evidence="2 6">
    <name type="scientific">Candidatus Infernicultor aquiphilus</name>
    <dbReference type="NCBI Taxonomy" id="1805029"/>
    <lineage>
        <taxon>Bacteria</taxon>
        <taxon>Pseudomonadati</taxon>
        <taxon>Atribacterota</taxon>
        <taxon>Candidatus Phoenicimicrobiia</taxon>
        <taxon>Candidatus Pheonicimicrobiales</taxon>
        <taxon>Candidatus Phoenicimicrobiaceae</taxon>
        <taxon>Candidatus Infernicultor</taxon>
    </lineage>
</organism>
<dbReference type="STRING" id="1805029.AUK42_03200"/>
<dbReference type="GO" id="GO:0004803">
    <property type="term" value="F:transposase activity"/>
    <property type="evidence" value="ECO:0007669"/>
    <property type="project" value="InterPro"/>
</dbReference>
<reference evidence="3" key="2">
    <citation type="submission" date="2017-09" db="EMBL/GenBank/DDBJ databases">
        <title>Depth-based differentiation of microbial function through sediment-hosted aquifers and enrichment of novel symbionts in the deep terrestrial subsurface.</title>
        <authorList>
            <person name="Probst A.J."/>
            <person name="Ladd B."/>
            <person name="Jarett J.K."/>
            <person name="Geller-Mcgrath D.E."/>
            <person name="Sieber C.M.K."/>
            <person name="Emerson J.B."/>
            <person name="Anantharaman K."/>
            <person name="Thomas B.C."/>
            <person name="Malmstrom R."/>
            <person name="Stieglmeier M."/>
            <person name="Klingl A."/>
            <person name="Woyke T."/>
            <person name="Ryan C.M."/>
            <person name="Banfield J.F."/>
        </authorList>
    </citation>
    <scope>NUCLEOTIDE SEQUENCE</scope>
    <source>
        <strain evidence="3">CG_4_8_14_3_um_filter_34_18</strain>
    </source>
</reference>
<evidence type="ECO:0000313" key="4">
    <source>
        <dbReference type="EMBL" id="PIY32803.1"/>
    </source>
</evidence>
<evidence type="ECO:0000313" key="8">
    <source>
        <dbReference type="Proteomes" id="UP000230646"/>
    </source>
</evidence>
<protein>
    <submittedName>
        <fullName evidence="3">Transposase</fullName>
    </submittedName>
</protein>
<evidence type="ECO:0000313" key="3">
    <source>
        <dbReference type="EMBL" id="PIX34899.1"/>
    </source>
</evidence>
<accession>A0A1J5GQ91</accession>
<dbReference type="Proteomes" id="UP000230646">
    <property type="component" value="Unassembled WGS sequence"/>
</dbReference>
<dbReference type="EMBL" id="PFIP01000038">
    <property type="protein sequence ID" value="PIX34899.1"/>
    <property type="molecule type" value="Genomic_DNA"/>
</dbReference>
<dbReference type="PANTHER" id="PTHR36966:SF1">
    <property type="entry name" value="REP-ASSOCIATED TYROSINE TRANSPOSASE"/>
    <property type="match status" value="1"/>
</dbReference>
<accession>A0A2M7PQ91</accession>
<proteinExistence type="predicted"/>
<dbReference type="Proteomes" id="UP000182763">
    <property type="component" value="Unassembled WGS sequence"/>
</dbReference>
<reference evidence="7 8" key="3">
    <citation type="submission" date="2017-09" db="EMBL/GenBank/DDBJ databases">
        <title>Depth-based differentiation of microbial function through sediment-hosted aquifers and enrichment of novel symbionts in the deep terrestrial subsurface.</title>
        <authorList>
            <person name="Probst A.J."/>
            <person name="Ladd B."/>
            <person name="Jarett J.K."/>
            <person name="Geller-Mcgrath D.E."/>
            <person name="Sieber C.M."/>
            <person name="Emerson J.B."/>
            <person name="Anantharaman K."/>
            <person name="Thomas B.C."/>
            <person name="Malmstrom R."/>
            <person name="Stieglmeier M."/>
            <person name="Klingl A."/>
            <person name="Woyke T."/>
            <person name="Ryan C.M."/>
            <person name="Banfield J.F."/>
        </authorList>
    </citation>
    <scope>NUCLEOTIDE SEQUENCE [LARGE SCALE GENOMIC DNA]</scope>
    <source>
        <strain evidence="4">CG_4_10_14_3_um_filter_34_13</strain>
        <strain evidence="5">CG_4_9_14_3_um_filter_33_16</strain>
    </source>
</reference>
<dbReference type="Proteomes" id="UP000228560">
    <property type="component" value="Unassembled WGS sequence"/>
</dbReference>
<dbReference type="EMBL" id="MNYY01000060">
    <property type="protein sequence ID" value="OIP71738.1"/>
    <property type="molecule type" value="Genomic_DNA"/>
</dbReference>
<dbReference type="InterPro" id="IPR036515">
    <property type="entry name" value="Transposase_17_sf"/>
</dbReference>
<dbReference type="InterPro" id="IPR052715">
    <property type="entry name" value="RAYT_transposase"/>
</dbReference>
<sequence>MLINKDNHSSNSSKYHRHSLRIKNYNYSIPGAYFITICTYLKENLLGYISEGKIELKVLGKITAREWLKTFQIRKNIQLDEYVIMPNHFHGIIIVLTDNSRGVLYTPNTGRGVLQYAPTNKFHSPSQTIGSIIRGFKSAVTRQIKGLDYPLLYSIWQRNYYEHIIRNENELNRIREYIQNNPLKWEYDRENGEGKPDEIENIFWKNFS</sequence>
<dbReference type="Gene3D" id="3.30.70.1290">
    <property type="entry name" value="Transposase IS200-like"/>
    <property type="match status" value="1"/>
</dbReference>
<dbReference type="PANTHER" id="PTHR36966">
    <property type="entry name" value="REP-ASSOCIATED TYROSINE TRANSPOSASE"/>
    <property type="match status" value="1"/>
</dbReference>
<evidence type="ECO:0000313" key="7">
    <source>
        <dbReference type="Proteomes" id="UP000228560"/>
    </source>
</evidence>
<dbReference type="AlphaFoldDB" id="A0A1J5GQ91"/>